<organism evidence="3">
    <name type="scientific">Pyricularia oryzae (strain Y34)</name>
    <name type="common">Rice blast fungus</name>
    <name type="synonym">Magnaporthe oryzae</name>
    <dbReference type="NCBI Taxonomy" id="1143189"/>
    <lineage>
        <taxon>Eukaryota</taxon>
        <taxon>Fungi</taxon>
        <taxon>Dikarya</taxon>
        <taxon>Ascomycota</taxon>
        <taxon>Pezizomycotina</taxon>
        <taxon>Sordariomycetes</taxon>
        <taxon>Sordariomycetidae</taxon>
        <taxon>Magnaporthales</taxon>
        <taxon>Pyriculariaceae</taxon>
        <taxon>Pyricularia</taxon>
    </lineage>
</organism>
<proteinExistence type="predicted"/>
<reference evidence="3" key="1">
    <citation type="journal article" date="2012" name="PLoS Genet.">
        <title>Comparative analysis of the genomes of two field isolates of the rice blast fungus Magnaporthe oryzae.</title>
        <authorList>
            <person name="Xue M."/>
            <person name="Yang J."/>
            <person name="Li Z."/>
            <person name="Hu S."/>
            <person name="Yao N."/>
            <person name="Dean R.A."/>
            <person name="Zhao W."/>
            <person name="Shen M."/>
            <person name="Zhang H."/>
            <person name="Li C."/>
            <person name="Liu L."/>
            <person name="Cao L."/>
            <person name="Xu X."/>
            <person name="Xing Y."/>
            <person name="Hsiang T."/>
            <person name="Zhang Z."/>
            <person name="Xu J.R."/>
            <person name="Peng Y.L."/>
        </authorList>
    </citation>
    <scope>NUCLEOTIDE SEQUENCE</scope>
    <source>
        <strain evidence="3">Y34</strain>
    </source>
</reference>
<evidence type="ECO:0000256" key="1">
    <source>
        <dbReference type="SAM" id="MobiDB-lite"/>
    </source>
</evidence>
<dbReference type="AlphaFoldDB" id="A0AA97NPR6"/>
<evidence type="ECO:0000313" key="3">
    <source>
        <dbReference type="EMBL" id="ELQ33963.1"/>
    </source>
</evidence>
<gene>
    <name evidence="3" type="ORF">OOU_Y34scaffold00834g4</name>
</gene>
<feature type="signal peptide" evidence="2">
    <location>
        <begin position="1"/>
        <end position="20"/>
    </location>
</feature>
<dbReference type="Proteomes" id="UP000011086">
    <property type="component" value="Unassembled WGS sequence"/>
</dbReference>
<feature type="compositionally biased region" description="Basic residues" evidence="1">
    <location>
        <begin position="67"/>
        <end position="82"/>
    </location>
</feature>
<keyword evidence="2" id="KW-0732">Signal</keyword>
<evidence type="ECO:0000256" key="2">
    <source>
        <dbReference type="SAM" id="SignalP"/>
    </source>
</evidence>
<sequence>MQLSAFFIAVAASTIGFTSALPTPGDRVTTPVAVINSDIPGSGHVATALQALVGPDQLASKENSRAQGRKPLPKSRLGRPPRTRSSSDSD</sequence>
<name>A0AA97NPR6_PYRO3</name>
<dbReference type="EMBL" id="JH793015">
    <property type="protein sequence ID" value="ELQ33963.1"/>
    <property type="molecule type" value="Genomic_DNA"/>
</dbReference>
<protein>
    <submittedName>
        <fullName evidence="3">Uncharacterized protein</fullName>
    </submittedName>
</protein>
<accession>A0AA97NPR6</accession>
<feature type="region of interest" description="Disordered" evidence="1">
    <location>
        <begin position="56"/>
        <end position="90"/>
    </location>
</feature>
<feature type="chain" id="PRO_5041659330" evidence="2">
    <location>
        <begin position="21"/>
        <end position="90"/>
    </location>
</feature>